<dbReference type="RefSeq" id="WP_006654375.1">
    <property type="nucleotide sequence ID" value="NZ_AOIM01000039.1"/>
</dbReference>
<dbReference type="Proteomes" id="UP000011519">
    <property type="component" value="Unassembled WGS sequence"/>
</dbReference>
<reference evidence="2 3" key="1">
    <citation type="journal article" date="2014" name="PLoS Genet.">
        <title>Phylogenetically driven sequencing of extremely halophilic archaea reveals strategies for static and dynamic osmo-response.</title>
        <authorList>
            <person name="Becker E.A."/>
            <person name="Seitzer P.M."/>
            <person name="Tritt A."/>
            <person name="Larsen D."/>
            <person name="Krusor M."/>
            <person name="Yao A.I."/>
            <person name="Wu D."/>
            <person name="Madern D."/>
            <person name="Eisen J.A."/>
            <person name="Darling A.E."/>
            <person name="Facciotti M.T."/>
        </authorList>
    </citation>
    <scope>NUCLEOTIDE SEQUENCE [LARGE SCALE GENOMIC DNA]</scope>
    <source>
        <strain evidence="2 3">JCM 10989</strain>
    </source>
</reference>
<keyword evidence="1" id="KW-1133">Transmembrane helix</keyword>
<comment type="caution">
    <text evidence="2">The sequence shown here is derived from an EMBL/GenBank/DDBJ whole genome shotgun (WGS) entry which is preliminary data.</text>
</comment>
<feature type="transmembrane region" description="Helical" evidence="1">
    <location>
        <begin position="66"/>
        <end position="87"/>
    </location>
</feature>
<keyword evidence="1" id="KW-0472">Membrane</keyword>
<dbReference type="PATRIC" id="fig|1227493.4.peg.3248"/>
<keyword evidence="1" id="KW-0812">Transmembrane</keyword>
<sequence length="98" mass="10373">MSALRTALLEWDTDRIVAVVAAGVAVYASMQLADGLLTGLGLTVCLAAVLSGSWWGYASMQLADGLLTGLGLTVCLAAVLSGSWWGVTRFVEHVRQRY</sequence>
<name>L9ZSU9_9EURY</name>
<feature type="transmembrane region" description="Helical" evidence="1">
    <location>
        <begin position="40"/>
        <end position="60"/>
    </location>
</feature>
<protein>
    <submittedName>
        <fullName evidence="2">Uncharacterized protein</fullName>
    </submittedName>
</protein>
<proteinExistence type="predicted"/>
<evidence type="ECO:0000313" key="3">
    <source>
        <dbReference type="Proteomes" id="UP000011519"/>
    </source>
</evidence>
<keyword evidence="3" id="KW-1185">Reference proteome</keyword>
<gene>
    <name evidence="2" type="ORF">C483_16161</name>
</gene>
<dbReference type="EMBL" id="AOIM01000039">
    <property type="protein sequence ID" value="ELY88263.1"/>
    <property type="molecule type" value="Genomic_DNA"/>
</dbReference>
<evidence type="ECO:0000313" key="2">
    <source>
        <dbReference type="EMBL" id="ELY88263.1"/>
    </source>
</evidence>
<dbReference type="STRING" id="1227493.C483_16161"/>
<dbReference type="AlphaFoldDB" id="L9ZSU9"/>
<evidence type="ECO:0000256" key="1">
    <source>
        <dbReference type="SAM" id="Phobius"/>
    </source>
</evidence>
<organism evidence="2 3">
    <name type="scientific">Natrialba hulunbeirensis JCM 10989</name>
    <dbReference type="NCBI Taxonomy" id="1227493"/>
    <lineage>
        <taxon>Archaea</taxon>
        <taxon>Methanobacteriati</taxon>
        <taxon>Methanobacteriota</taxon>
        <taxon>Stenosarchaea group</taxon>
        <taxon>Halobacteria</taxon>
        <taxon>Halobacteriales</taxon>
        <taxon>Natrialbaceae</taxon>
        <taxon>Natrialba</taxon>
    </lineage>
</organism>
<accession>L9ZSU9</accession>